<sequence length="107" mass="12197">MARSVFITFSTWLFFAIGQHYGLSVFAGVCGRQTVCWLRDLVTSQKQARSMSKDLKAWENLRYLLLSYSTMTAPTPLQLLTCQLPSPSVFPPQLCTTRFSALFHKRT</sequence>
<name>A0A6B0R0T6_9CETA</name>
<proteinExistence type="predicted"/>
<comment type="caution">
    <text evidence="1">The sequence shown here is derived from an EMBL/GenBank/DDBJ whole genome shotgun (WGS) entry which is preliminary data.</text>
</comment>
<reference evidence="1" key="1">
    <citation type="submission" date="2019-10" db="EMBL/GenBank/DDBJ databases">
        <title>The sequence and de novo assembly of the wild yak genome.</title>
        <authorList>
            <person name="Liu Y."/>
        </authorList>
    </citation>
    <scope>NUCLEOTIDE SEQUENCE [LARGE SCALE GENOMIC DNA]</scope>
    <source>
        <strain evidence="1">WY2019</strain>
    </source>
</reference>
<gene>
    <name evidence="1" type="ORF">E5288_WYG009674</name>
</gene>
<evidence type="ECO:0000313" key="1">
    <source>
        <dbReference type="EMBL" id="MXQ82531.1"/>
    </source>
</evidence>
<organism evidence="1 2">
    <name type="scientific">Bos mutus</name>
    <name type="common">wild yak</name>
    <dbReference type="NCBI Taxonomy" id="72004"/>
    <lineage>
        <taxon>Eukaryota</taxon>
        <taxon>Metazoa</taxon>
        <taxon>Chordata</taxon>
        <taxon>Craniata</taxon>
        <taxon>Vertebrata</taxon>
        <taxon>Euteleostomi</taxon>
        <taxon>Mammalia</taxon>
        <taxon>Eutheria</taxon>
        <taxon>Laurasiatheria</taxon>
        <taxon>Artiodactyla</taxon>
        <taxon>Ruminantia</taxon>
        <taxon>Pecora</taxon>
        <taxon>Bovidae</taxon>
        <taxon>Bovinae</taxon>
        <taxon>Bos</taxon>
    </lineage>
</organism>
<dbReference type="Proteomes" id="UP000322234">
    <property type="component" value="Unassembled WGS sequence"/>
</dbReference>
<dbReference type="EMBL" id="VBQZ03000013">
    <property type="protein sequence ID" value="MXQ82531.1"/>
    <property type="molecule type" value="Genomic_DNA"/>
</dbReference>
<accession>A0A6B0R0T6</accession>
<dbReference type="AlphaFoldDB" id="A0A6B0R0T6"/>
<protein>
    <submittedName>
        <fullName evidence="1">Uncharacterized protein</fullName>
    </submittedName>
</protein>
<keyword evidence="2" id="KW-1185">Reference proteome</keyword>
<evidence type="ECO:0000313" key="2">
    <source>
        <dbReference type="Proteomes" id="UP000322234"/>
    </source>
</evidence>